<protein>
    <recommendedName>
        <fullName evidence="2">Guanine nucleotide-binding protein-like 3</fullName>
    </recommendedName>
</protein>
<dbReference type="GO" id="GO:0005525">
    <property type="term" value="F:GTP binding"/>
    <property type="evidence" value="ECO:0007669"/>
    <property type="project" value="UniProtKB-KW"/>
</dbReference>
<evidence type="ECO:0000256" key="6">
    <source>
        <dbReference type="ARBA" id="ARBA00023242"/>
    </source>
</evidence>
<dbReference type="PANTHER" id="PTHR11089:SF11">
    <property type="entry name" value="GUANINE NUCLEOTIDE-BINDING PROTEIN-LIKE 3"/>
    <property type="match status" value="1"/>
</dbReference>
<evidence type="ECO:0000256" key="1">
    <source>
        <dbReference type="ARBA" id="ARBA00004604"/>
    </source>
</evidence>
<dbReference type="Pfam" id="PF01926">
    <property type="entry name" value="MMR_HSR1"/>
    <property type="match status" value="1"/>
</dbReference>
<dbReference type="Gene3D" id="1.10.1580.10">
    <property type="match status" value="1"/>
</dbReference>
<keyword evidence="11" id="KW-1185">Reference proteome</keyword>
<keyword evidence="3" id="KW-0547">Nucleotide-binding</keyword>
<gene>
    <name evidence="10" type="ORF">NHX12_031045</name>
</gene>
<dbReference type="EMBL" id="JANIIK010000046">
    <property type="protein sequence ID" value="KAJ3603303.1"/>
    <property type="molecule type" value="Genomic_DNA"/>
</dbReference>
<dbReference type="Proteomes" id="UP001148018">
    <property type="component" value="Unassembled WGS sequence"/>
</dbReference>
<proteinExistence type="predicted"/>
<evidence type="ECO:0000256" key="7">
    <source>
        <dbReference type="SAM" id="MobiDB-lite"/>
    </source>
</evidence>
<evidence type="ECO:0000256" key="4">
    <source>
        <dbReference type="ARBA" id="ARBA00023054"/>
    </source>
</evidence>
<dbReference type="Pfam" id="PF08701">
    <property type="entry name" value="GN3L_Grn1"/>
    <property type="match status" value="1"/>
</dbReference>
<reference evidence="10" key="1">
    <citation type="submission" date="2022-07" db="EMBL/GenBank/DDBJ databases">
        <title>Chromosome-level genome of Muraenolepis orangiensis.</title>
        <authorList>
            <person name="Kim J."/>
        </authorList>
    </citation>
    <scope>NUCLEOTIDE SEQUENCE</scope>
    <source>
        <strain evidence="10">KU_S4_2022</strain>
        <tissue evidence="10">Muscle</tissue>
    </source>
</reference>
<evidence type="ECO:0000259" key="8">
    <source>
        <dbReference type="Pfam" id="PF01926"/>
    </source>
</evidence>
<organism evidence="10 11">
    <name type="scientific">Muraenolepis orangiensis</name>
    <name type="common">Patagonian moray cod</name>
    <dbReference type="NCBI Taxonomy" id="630683"/>
    <lineage>
        <taxon>Eukaryota</taxon>
        <taxon>Metazoa</taxon>
        <taxon>Chordata</taxon>
        <taxon>Craniata</taxon>
        <taxon>Vertebrata</taxon>
        <taxon>Euteleostomi</taxon>
        <taxon>Actinopterygii</taxon>
        <taxon>Neopterygii</taxon>
        <taxon>Teleostei</taxon>
        <taxon>Neoteleostei</taxon>
        <taxon>Acanthomorphata</taxon>
        <taxon>Zeiogadaria</taxon>
        <taxon>Gadariae</taxon>
        <taxon>Gadiformes</taxon>
        <taxon>Muraenolepidoidei</taxon>
        <taxon>Muraenolepididae</taxon>
        <taxon>Muraenolepis</taxon>
    </lineage>
</organism>
<name>A0A9Q0ED08_9TELE</name>
<evidence type="ECO:0000313" key="11">
    <source>
        <dbReference type="Proteomes" id="UP001148018"/>
    </source>
</evidence>
<keyword evidence="4" id="KW-0175">Coiled coil</keyword>
<keyword evidence="5" id="KW-0342">GTP-binding</keyword>
<sequence>MKRPKLKKASKRITCSKRYKIQKKVREHNRKLKKEAGKKGVGKRAKKDPGVPNIAPFKDEVLREAGERKLKIEEEKEKNRLEKIEQRAKRKLEKDVSTSETEKPKAKRARLDKVHKDERELAKKSAHNRYTKQFLCSEINKIIDTADVILEVLDARDPLGYRCPQLEEAVLTSPGNKKLVLVLTKIDLVPQENVDSWIRRLEQEFPVVAFKASTQIVDKTVQEKKKRLPDAVLDKSRAALSSGNLCLLGLLESFLATSKEESILKVGVLGFPNVGKSSLVNTMKGIRACPAGVKRGITKTTQDVFILKNLKLYDSPGLVASPSNPPASLALRSLRVEDGEDNMLEAVKTLLKQCDKVQVMLQYNVPDFRNSLEFLALFAKKRGYLAKGGVVNMERSATAFLDDWTGAKLSYHSRVENLSLPPYLSDAVVTENKSGWNLNKLKTGNAATLRGVKFPNKASSISVISKGPTAGLLNATDLPNPAPLPQDKDVEKEVEEPEQVEETKELQKTDEELQKTSDKELQKTSDKNKGNKVQFKLGPVDISLSTVKTDDAYDFNTDFK</sequence>
<dbReference type="AlphaFoldDB" id="A0A9Q0ED08"/>
<dbReference type="GO" id="GO:0005730">
    <property type="term" value="C:nucleolus"/>
    <property type="evidence" value="ECO:0007669"/>
    <property type="project" value="UniProtKB-SubCell"/>
</dbReference>
<evidence type="ECO:0000256" key="3">
    <source>
        <dbReference type="ARBA" id="ARBA00022741"/>
    </source>
</evidence>
<dbReference type="InterPro" id="IPR006073">
    <property type="entry name" value="GTP-bd"/>
</dbReference>
<evidence type="ECO:0000256" key="2">
    <source>
        <dbReference type="ARBA" id="ARBA00016532"/>
    </source>
</evidence>
<feature type="region of interest" description="Disordered" evidence="7">
    <location>
        <begin position="87"/>
        <end position="120"/>
    </location>
</feature>
<feature type="compositionally biased region" description="Basic and acidic residues" evidence="7">
    <location>
        <begin position="501"/>
        <end position="529"/>
    </location>
</feature>
<feature type="domain" description="G" evidence="8">
    <location>
        <begin position="265"/>
        <end position="360"/>
    </location>
</feature>
<dbReference type="SUPFAM" id="SSF52540">
    <property type="entry name" value="P-loop containing nucleoside triphosphate hydrolases"/>
    <property type="match status" value="1"/>
</dbReference>
<dbReference type="PANTHER" id="PTHR11089">
    <property type="entry name" value="GTP-BINDING PROTEIN-RELATED"/>
    <property type="match status" value="1"/>
</dbReference>
<comment type="subcellular location">
    <subcellularLocation>
        <location evidence="1">Nucleus</location>
        <location evidence="1">Nucleolus</location>
    </subcellularLocation>
</comment>
<dbReference type="Gene3D" id="3.40.50.300">
    <property type="entry name" value="P-loop containing nucleotide triphosphate hydrolases"/>
    <property type="match status" value="1"/>
</dbReference>
<dbReference type="InterPro" id="IPR050755">
    <property type="entry name" value="TRAFAC_YlqF/YawG_RiboMat"/>
</dbReference>
<dbReference type="InterPro" id="IPR023179">
    <property type="entry name" value="GTP-bd_ortho_bundle_sf"/>
</dbReference>
<dbReference type="PRINTS" id="PR00326">
    <property type="entry name" value="GTP1OBG"/>
</dbReference>
<evidence type="ECO:0000259" key="9">
    <source>
        <dbReference type="Pfam" id="PF08701"/>
    </source>
</evidence>
<comment type="caution">
    <text evidence="10">The sequence shown here is derived from an EMBL/GenBank/DDBJ whole genome shotgun (WGS) entry which is preliminary data.</text>
</comment>
<keyword evidence="6" id="KW-0539">Nucleus</keyword>
<evidence type="ECO:0000313" key="10">
    <source>
        <dbReference type="EMBL" id="KAJ3603303.1"/>
    </source>
</evidence>
<dbReference type="OrthoDB" id="444945at2759"/>
<feature type="domain" description="Guanine nucleotide-binding protein-like 3 N-terminal" evidence="9">
    <location>
        <begin position="15"/>
        <end position="89"/>
    </location>
</feature>
<dbReference type="InterPro" id="IPR027417">
    <property type="entry name" value="P-loop_NTPase"/>
</dbReference>
<feature type="region of interest" description="Disordered" evidence="7">
    <location>
        <begin position="25"/>
        <end position="59"/>
    </location>
</feature>
<evidence type="ECO:0000256" key="5">
    <source>
        <dbReference type="ARBA" id="ARBA00023134"/>
    </source>
</evidence>
<dbReference type="CDD" id="cd04178">
    <property type="entry name" value="Nucleostemin_like"/>
    <property type="match status" value="1"/>
</dbReference>
<feature type="region of interest" description="Disordered" evidence="7">
    <location>
        <begin position="472"/>
        <end position="535"/>
    </location>
</feature>
<accession>A0A9Q0ED08</accession>
<dbReference type="InterPro" id="IPR014813">
    <property type="entry name" value="Gnl3_N_dom"/>
</dbReference>